<accession>A0A915IRW8</accession>
<dbReference type="PANTHER" id="PTHR12607:SF12">
    <property type="entry name" value="APC-LIKE, ISOFORM A-RELATED"/>
    <property type="match status" value="1"/>
</dbReference>
<organism evidence="2 3">
    <name type="scientific">Romanomermis culicivorax</name>
    <name type="common">Nematode worm</name>
    <dbReference type="NCBI Taxonomy" id="13658"/>
    <lineage>
        <taxon>Eukaryota</taxon>
        <taxon>Metazoa</taxon>
        <taxon>Ecdysozoa</taxon>
        <taxon>Nematoda</taxon>
        <taxon>Enoplea</taxon>
        <taxon>Dorylaimia</taxon>
        <taxon>Mermithida</taxon>
        <taxon>Mermithoidea</taxon>
        <taxon>Mermithidae</taxon>
        <taxon>Romanomermis</taxon>
    </lineage>
</organism>
<dbReference type="InterPro" id="IPR026818">
    <property type="entry name" value="Apc_fam"/>
</dbReference>
<dbReference type="GO" id="GO:0007026">
    <property type="term" value="P:negative regulation of microtubule depolymerization"/>
    <property type="evidence" value="ECO:0007669"/>
    <property type="project" value="TreeGrafter"/>
</dbReference>
<reference evidence="3" key="1">
    <citation type="submission" date="2022-11" db="UniProtKB">
        <authorList>
            <consortium name="WormBaseParasite"/>
        </authorList>
    </citation>
    <scope>IDENTIFICATION</scope>
</reference>
<dbReference type="GO" id="GO:0016477">
    <property type="term" value="P:cell migration"/>
    <property type="evidence" value="ECO:0007669"/>
    <property type="project" value="TreeGrafter"/>
</dbReference>
<dbReference type="GO" id="GO:0008017">
    <property type="term" value="F:microtubule binding"/>
    <property type="evidence" value="ECO:0007669"/>
    <property type="project" value="TreeGrafter"/>
</dbReference>
<dbReference type="GO" id="GO:0005881">
    <property type="term" value="C:cytoplasmic microtubule"/>
    <property type="evidence" value="ECO:0007669"/>
    <property type="project" value="TreeGrafter"/>
</dbReference>
<dbReference type="GO" id="GO:0007399">
    <property type="term" value="P:nervous system development"/>
    <property type="evidence" value="ECO:0007669"/>
    <property type="project" value="TreeGrafter"/>
</dbReference>
<dbReference type="GO" id="GO:0030877">
    <property type="term" value="C:beta-catenin destruction complex"/>
    <property type="evidence" value="ECO:0007669"/>
    <property type="project" value="TreeGrafter"/>
</dbReference>
<dbReference type="GO" id="GO:0001708">
    <property type="term" value="P:cell fate specification"/>
    <property type="evidence" value="ECO:0007669"/>
    <property type="project" value="TreeGrafter"/>
</dbReference>
<dbReference type="AlphaFoldDB" id="A0A915IRW8"/>
<keyword evidence="2" id="KW-1185">Reference proteome</keyword>
<sequence>KSSPVTVQEKCVKISNIVQNSSSVVVNREINSNFDQQDDFADDQESMKIYVVEGNSKKSAENSRINTQFLTDSSTNSTRIVNEDAIMPLMPRSEPGSKQATTGLPTPMMYSRHSSMQSLDSCDHYSINSNVASEYSQLPTGQQSPSDVPDSPTQQMPPAVFGETAAVGPSVLAAGVVAPSTVFNQILMANDSYCYTRSNNYRRDVTQNDVIVDAAFDADGQCYDLESLRAYKQEEQDGSVITEFSGLTTESEKIKPLGRKLAPAPPANILGVKFSAASVLPRPTVFAWSTPPIRAPAGQLLMFRPRAANGSVVNYPPNVRASMKPNANDSPNIAPPPLAIQNLIRLGLQKQNGQIRSYK</sequence>
<dbReference type="GO" id="GO:0090090">
    <property type="term" value="P:negative regulation of canonical Wnt signaling pathway"/>
    <property type="evidence" value="ECO:0007669"/>
    <property type="project" value="TreeGrafter"/>
</dbReference>
<name>A0A915IRW8_ROMCU</name>
<evidence type="ECO:0000313" key="3">
    <source>
        <dbReference type="WBParaSite" id="nRc.2.0.1.t16556-RA"/>
    </source>
</evidence>
<evidence type="ECO:0000313" key="2">
    <source>
        <dbReference type="Proteomes" id="UP000887565"/>
    </source>
</evidence>
<proteinExistence type="predicted"/>
<evidence type="ECO:0000256" key="1">
    <source>
        <dbReference type="SAM" id="MobiDB-lite"/>
    </source>
</evidence>
<dbReference type="PANTHER" id="PTHR12607">
    <property type="entry name" value="ADENOMATOUS POLYPOSIS COLI PROTEIN FAMILY"/>
    <property type="match status" value="1"/>
</dbReference>
<dbReference type="GO" id="GO:0007389">
    <property type="term" value="P:pattern specification process"/>
    <property type="evidence" value="ECO:0007669"/>
    <property type="project" value="TreeGrafter"/>
</dbReference>
<feature type="region of interest" description="Disordered" evidence="1">
    <location>
        <begin position="89"/>
        <end position="115"/>
    </location>
</feature>
<dbReference type="Proteomes" id="UP000887565">
    <property type="component" value="Unplaced"/>
</dbReference>
<feature type="region of interest" description="Disordered" evidence="1">
    <location>
        <begin position="135"/>
        <end position="154"/>
    </location>
</feature>
<dbReference type="GO" id="GO:0016342">
    <property type="term" value="C:catenin complex"/>
    <property type="evidence" value="ECO:0007669"/>
    <property type="project" value="TreeGrafter"/>
</dbReference>
<dbReference type="GO" id="GO:0008013">
    <property type="term" value="F:beta-catenin binding"/>
    <property type="evidence" value="ECO:0007669"/>
    <property type="project" value="InterPro"/>
</dbReference>
<protein>
    <submittedName>
        <fullName evidence="3">Uncharacterized protein</fullName>
    </submittedName>
</protein>
<dbReference type="WBParaSite" id="nRc.2.0.1.t16556-RA">
    <property type="protein sequence ID" value="nRc.2.0.1.t16556-RA"/>
    <property type="gene ID" value="nRc.2.0.1.g16556"/>
</dbReference>
<dbReference type="GO" id="GO:0045295">
    <property type="term" value="F:gamma-catenin binding"/>
    <property type="evidence" value="ECO:0007669"/>
    <property type="project" value="TreeGrafter"/>
</dbReference>